<reference evidence="2 3" key="1">
    <citation type="journal article" date="2018" name="Int. J. Syst. Evol. Microbiol.">
        <title>Bifidobacterium callitrichidarum sp. nov. from the faeces of the emperor tamarin (Saguinus imperator).</title>
        <authorList>
            <person name="Modesto M."/>
            <person name="Michelini S."/>
            <person name="Sansosti M.C."/>
            <person name="De Filippo C."/>
            <person name="Cavalieri D."/>
            <person name="Qvirist L."/>
            <person name="Andlid T."/>
            <person name="Spiezio C."/>
            <person name="Sandri C."/>
            <person name="Pascarelli S."/>
            <person name="Sgorbati B."/>
            <person name="Mattarelli P."/>
        </authorList>
    </citation>
    <scope>NUCLEOTIDE SEQUENCE [LARGE SCALE GENOMIC DNA]</scope>
    <source>
        <strain evidence="2 3">TRI 5</strain>
    </source>
</reference>
<evidence type="ECO:0000256" key="1">
    <source>
        <dbReference type="SAM" id="MobiDB-lite"/>
    </source>
</evidence>
<dbReference type="AlphaFoldDB" id="A0A2U2N998"/>
<protein>
    <submittedName>
        <fullName evidence="2">Uncharacterized protein</fullName>
    </submittedName>
</protein>
<evidence type="ECO:0000313" key="3">
    <source>
        <dbReference type="Proteomes" id="UP000245876"/>
    </source>
</evidence>
<organism evidence="2 3">
    <name type="scientific">Bifidobacterium callitrichidarum</name>
    <dbReference type="NCBI Taxonomy" id="2052941"/>
    <lineage>
        <taxon>Bacteria</taxon>
        <taxon>Bacillati</taxon>
        <taxon>Actinomycetota</taxon>
        <taxon>Actinomycetes</taxon>
        <taxon>Bifidobacteriales</taxon>
        <taxon>Bifidobacteriaceae</taxon>
        <taxon>Bifidobacterium</taxon>
    </lineage>
</organism>
<feature type="region of interest" description="Disordered" evidence="1">
    <location>
        <begin position="205"/>
        <end position="231"/>
    </location>
</feature>
<feature type="compositionally biased region" description="Basic and acidic residues" evidence="1">
    <location>
        <begin position="1"/>
        <end position="21"/>
    </location>
</feature>
<dbReference type="Proteomes" id="UP000245876">
    <property type="component" value="Unassembled WGS sequence"/>
</dbReference>
<feature type="region of interest" description="Disordered" evidence="1">
    <location>
        <begin position="1"/>
        <end position="51"/>
    </location>
</feature>
<name>A0A2U2N998_9BIFI</name>
<proteinExistence type="predicted"/>
<evidence type="ECO:0000313" key="2">
    <source>
        <dbReference type="EMBL" id="PWG65663.1"/>
    </source>
</evidence>
<comment type="caution">
    <text evidence="2">The sequence shown here is derived from an EMBL/GenBank/DDBJ whole genome shotgun (WGS) entry which is preliminary data.</text>
</comment>
<accession>A0A2U2N998</accession>
<keyword evidence="3" id="KW-1185">Reference proteome</keyword>
<dbReference type="EMBL" id="QFFM01000012">
    <property type="protein sequence ID" value="PWG65663.1"/>
    <property type="molecule type" value="Genomic_DNA"/>
</dbReference>
<sequence length="330" mass="37485">MAFDPKEHPRNGKGEFKDKDGNNPNPLPGEVDEYSGEAALNRLRPSMPEDENQWDGMKVLVLDMDGKPMEMYLHREGDTYYNQHQEMVWRRDAEGPHVNSQIASMEPYGPYDTDPNEQMRVNDLLDEDDYEAIGEMIEDGSYDDEYANALASKYGIFDKALVDNIYTNACNRAGDNDSAAYAGDIEQSFIDTQSLLQVMGQNTTPTPTKPAVVTPRAQSAHNPWPVTDPELQNQSDKLYEQANRLDDDDAWDEIDDFIIDHGEQGRRAFANSCARGFNLNQYPDSALDRVYHQSQRTTIEDFGRMGDGQAMYHTFGNYSDFLDDIESDQQ</sequence>
<feature type="compositionally biased region" description="Low complexity" evidence="1">
    <location>
        <begin position="205"/>
        <end position="215"/>
    </location>
</feature>
<dbReference type="RefSeq" id="WP_109057132.1">
    <property type="nucleotide sequence ID" value="NZ_QFFM01000012.1"/>
</dbReference>
<gene>
    <name evidence="2" type="ORF">DF196_06945</name>
</gene>